<dbReference type="Proteomes" id="UP001433071">
    <property type="component" value="Unassembled WGS sequence"/>
</dbReference>
<proteinExistence type="predicted"/>
<comment type="caution">
    <text evidence="1">The sequence shown here is derived from an EMBL/GenBank/DDBJ whole genome shotgun (WGS) entry which is preliminary data.</text>
</comment>
<reference evidence="1 2" key="1">
    <citation type="journal article" date="2024" name="Proc. Natl. Acad. Sci. U.S.A.">
        <title>The evolutionary genomics of adaptation to stress in wild rhizobium bacteria.</title>
        <authorList>
            <person name="Kehlet-Delgado H."/>
            <person name="Montoya A.P."/>
            <person name="Jensen K.T."/>
            <person name="Wendlandt C.E."/>
            <person name="Dexheimer C."/>
            <person name="Roberts M."/>
            <person name="Torres Martinez L."/>
            <person name="Friesen M.L."/>
            <person name="Griffitts J.S."/>
            <person name="Porter S.S."/>
        </authorList>
    </citation>
    <scope>NUCLEOTIDE SEQUENCE [LARGE SCALE GENOMIC DNA]</scope>
    <source>
        <strain evidence="1 2">M0641</strain>
    </source>
</reference>
<name>A0ABV1YST9_9HYPH</name>
<protein>
    <submittedName>
        <fullName evidence="1">Uncharacterized protein</fullName>
    </submittedName>
</protein>
<dbReference type="EMBL" id="JAMYQB010000001">
    <property type="protein sequence ID" value="MER9402704.1"/>
    <property type="molecule type" value="Genomic_DNA"/>
</dbReference>
<evidence type="ECO:0000313" key="1">
    <source>
        <dbReference type="EMBL" id="MER9402704.1"/>
    </source>
</evidence>
<sequence>MDKLVIPVSAFDCDILRGAFVKSVIEKSLPEDKWRAEAALLIRDYTDSDVDDIDPKLLEWIVRSSSAP</sequence>
<organism evidence="1 2">
    <name type="scientific">Mesorhizobium caraganae</name>
    <dbReference type="NCBI Taxonomy" id="483206"/>
    <lineage>
        <taxon>Bacteria</taxon>
        <taxon>Pseudomonadati</taxon>
        <taxon>Pseudomonadota</taxon>
        <taxon>Alphaproteobacteria</taxon>
        <taxon>Hyphomicrobiales</taxon>
        <taxon>Phyllobacteriaceae</taxon>
        <taxon>Mesorhizobium</taxon>
    </lineage>
</organism>
<keyword evidence="2" id="KW-1185">Reference proteome</keyword>
<gene>
    <name evidence="1" type="ORF">NKI36_01435</name>
</gene>
<dbReference type="RefSeq" id="WP_352555555.1">
    <property type="nucleotide sequence ID" value="NZ_JAMYQB010000001.1"/>
</dbReference>
<evidence type="ECO:0000313" key="2">
    <source>
        <dbReference type="Proteomes" id="UP001433071"/>
    </source>
</evidence>
<accession>A0ABV1YST9</accession>